<evidence type="ECO:0000256" key="4">
    <source>
        <dbReference type="ARBA" id="ARBA00022723"/>
    </source>
</evidence>
<feature type="domain" description="Endonuclease/exonuclease/phosphatase" evidence="9">
    <location>
        <begin position="4"/>
        <end position="251"/>
    </location>
</feature>
<dbReference type="OrthoDB" id="9787701at2"/>
<dbReference type="GO" id="GO:0004519">
    <property type="term" value="F:endonuclease activity"/>
    <property type="evidence" value="ECO:0007669"/>
    <property type="project" value="UniProtKB-KW"/>
</dbReference>
<dbReference type="AlphaFoldDB" id="A0A543DZA6"/>
<dbReference type="RefSeq" id="WP_142049317.1">
    <property type="nucleotide sequence ID" value="NZ_VFPA01000001.1"/>
</dbReference>
<comment type="caution">
    <text evidence="10">The sequence shown here is derived from an EMBL/GenBank/DDBJ whole genome shotgun (WGS) entry which is preliminary data.</text>
</comment>
<protein>
    <submittedName>
        <fullName evidence="10">Endonuclease/exonuclease/phosphatase family metal-dependent hydrolase</fullName>
    </submittedName>
</protein>
<keyword evidence="10" id="KW-0255">Endonuclease</keyword>
<dbReference type="InterPro" id="IPR051547">
    <property type="entry name" value="TDP2-like"/>
</dbReference>
<dbReference type="GO" id="GO:0004527">
    <property type="term" value="F:exonuclease activity"/>
    <property type="evidence" value="ECO:0007669"/>
    <property type="project" value="UniProtKB-KW"/>
</dbReference>
<gene>
    <name evidence="10" type="ORF">FB558_1447</name>
</gene>
<keyword evidence="6 10" id="KW-0378">Hydrolase</keyword>
<evidence type="ECO:0000313" key="10">
    <source>
        <dbReference type="EMBL" id="TQM14673.1"/>
    </source>
</evidence>
<dbReference type="Proteomes" id="UP000315677">
    <property type="component" value="Unassembled WGS sequence"/>
</dbReference>
<dbReference type="InterPro" id="IPR036691">
    <property type="entry name" value="Endo/exonu/phosph_ase_sf"/>
</dbReference>
<dbReference type="PANTHER" id="PTHR15822">
    <property type="entry name" value="TRAF AND TNF RECEPTOR-ASSOCIATED PROTEIN"/>
    <property type="match status" value="1"/>
</dbReference>
<dbReference type="Gene3D" id="3.60.10.10">
    <property type="entry name" value="Endonuclease/exonuclease/phosphatase"/>
    <property type="match status" value="1"/>
</dbReference>
<dbReference type="GO" id="GO:0046872">
    <property type="term" value="F:metal ion binding"/>
    <property type="evidence" value="ECO:0007669"/>
    <property type="project" value="UniProtKB-KW"/>
</dbReference>
<organism evidence="10 11">
    <name type="scientific">Pseudonocardia kunmingensis</name>
    <dbReference type="NCBI Taxonomy" id="630975"/>
    <lineage>
        <taxon>Bacteria</taxon>
        <taxon>Bacillati</taxon>
        <taxon>Actinomycetota</taxon>
        <taxon>Actinomycetes</taxon>
        <taxon>Pseudonocardiales</taxon>
        <taxon>Pseudonocardiaceae</taxon>
        <taxon>Pseudonocardia</taxon>
    </lineage>
</organism>
<evidence type="ECO:0000256" key="3">
    <source>
        <dbReference type="ARBA" id="ARBA00022722"/>
    </source>
</evidence>
<name>A0A543DZA6_9PSEU</name>
<keyword evidence="10" id="KW-0269">Exonuclease</keyword>
<comment type="cofactor">
    <cofactor evidence="2">
        <name>Mg(2+)</name>
        <dbReference type="ChEBI" id="CHEBI:18420"/>
    </cofactor>
</comment>
<keyword evidence="7" id="KW-0460">Magnesium</keyword>
<keyword evidence="11" id="KW-1185">Reference proteome</keyword>
<evidence type="ECO:0000256" key="8">
    <source>
        <dbReference type="ARBA" id="ARBA00023204"/>
    </source>
</evidence>
<accession>A0A543DZA6</accession>
<keyword evidence="8" id="KW-0234">DNA repair</keyword>
<comment type="cofactor">
    <cofactor evidence="1">
        <name>Mn(2+)</name>
        <dbReference type="ChEBI" id="CHEBI:29035"/>
    </cofactor>
</comment>
<dbReference type="Pfam" id="PF03372">
    <property type="entry name" value="Exo_endo_phos"/>
    <property type="match status" value="1"/>
</dbReference>
<proteinExistence type="predicted"/>
<keyword evidence="4" id="KW-0479">Metal-binding</keyword>
<evidence type="ECO:0000313" key="11">
    <source>
        <dbReference type="Proteomes" id="UP000315677"/>
    </source>
</evidence>
<dbReference type="SUPFAM" id="SSF56219">
    <property type="entry name" value="DNase I-like"/>
    <property type="match status" value="1"/>
</dbReference>
<evidence type="ECO:0000256" key="7">
    <source>
        <dbReference type="ARBA" id="ARBA00022842"/>
    </source>
</evidence>
<evidence type="ECO:0000256" key="2">
    <source>
        <dbReference type="ARBA" id="ARBA00001946"/>
    </source>
</evidence>
<dbReference type="InterPro" id="IPR005135">
    <property type="entry name" value="Endo/exonuclease/phosphatase"/>
</dbReference>
<keyword evidence="3" id="KW-0540">Nuclease</keyword>
<evidence type="ECO:0000256" key="1">
    <source>
        <dbReference type="ARBA" id="ARBA00001936"/>
    </source>
</evidence>
<dbReference type="GO" id="GO:0006281">
    <property type="term" value="P:DNA repair"/>
    <property type="evidence" value="ECO:0007669"/>
    <property type="project" value="UniProtKB-KW"/>
</dbReference>
<dbReference type="EMBL" id="VFPA01000001">
    <property type="protein sequence ID" value="TQM14673.1"/>
    <property type="molecule type" value="Genomic_DNA"/>
</dbReference>
<evidence type="ECO:0000256" key="6">
    <source>
        <dbReference type="ARBA" id="ARBA00022801"/>
    </source>
</evidence>
<keyword evidence="5" id="KW-0227">DNA damage</keyword>
<reference evidence="10 11" key="1">
    <citation type="submission" date="2019-06" db="EMBL/GenBank/DDBJ databases">
        <title>Sequencing the genomes of 1000 actinobacteria strains.</title>
        <authorList>
            <person name="Klenk H.-P."/>
        </authorList>
    </citation>
    <scope>NUCLEOTIDE SEQUENCE [LARGE SCALE GENOMIC DNA]</scope>
    <source>
        <strain evidence="10 11">DSM 45301</strain>
    </source>
</reference>
<evidence type="ECO:0000259" key="9">
    <source>
        <dbReference type="Pfam" id="PF03372"/>
    </source>
</evidence>
<dbReference type="PANTHER" id="PTHR15822:SF4">
    <property type="entry name" value="TYROSYL-DNA PHOSPHODIESTERASE 2"/>
    <property type="match status" value="1"/>
</dbReference>
<sequence>MRVLTLNILSPRYAGDWDRRRDALVAGVRAVDPDVVALQEVTDAAEVLGPGWHLAPHSRRDAGLGATLASRWPLGAVHEVDGAVTDRAAEFPWGGTLVAEVLAPPPIGPVHVVHHKPVYQLPYERERELHAVAAAGLVEEVVPDPARHVVVLGDFDARPDSASLRFWTGRQSLDGASVCYHDAWESVHGDEPGHTFTPENPLVRAGGMRLVRGRRIDYVLVRGGSHGPTLQVRSCERALVEPIGGVQASDHYGVVAELALPD</sequence>
<evidence type="ECO:0000256" key="5">
    <source>
        <dbReference type="ARBA" id="ARBA00022763"/>
    </source>
</evidence>